<dbReference type="AlphaFoldDB" id="A0A7R9GIJ6"/>
<proteinExistence type="predicted"/>
<evidence type="ECO:0000313" key="2">
    <source>
        <dbReference type="EMBL" id="CAD7281692.1"/>
    </source>
</evidence>
<keyword evidence="3" id="KW-1185">Reference proteome</keyword>
<feature type="region of interest" description="Disordered" evidence="1">
    <location>
        <begin position="157"/>
        <end position="209"/>
    </location>
</feature>
<accession>A0A7R9GIJ6</accession>
<gene>
    <name evidence="2" type="ORF">NMOB1V02_LOCUS9330</name>
</gene>
<name>A0A7R9GIJ6_9CRUS</name>
<feature type="region of interest" description="Disordered" evidence="1">
    <location>
        <begin position="102"/>
        <end position="126"/>
    </location>
</feature>
<feature type="compositionally biased region" description="Basic and acidic residues" evidence="1">
    <location>
        <begin position="162"/>
        <end position="196"/>
    </location>
</feature>
<reference evidence="2" key="1">
    <citation type="submission" date="2020-11" db="EMBL/GenBank/DDBJ databases">
        <authorList>
            <person name="Tran Van P."/>
        </authorList>
    </citation>
    <scope>NUCLEOTIDE SEQUENCE</scope>
</reference>
<dbReference type="Proteomes" id="UP000678499">
    <property type="component" value="Unassembled WGS sequence"/>
</dbReference>
<feature type="compositionally biased region" description="Polar residues" evidence="1">
    <location>
        <begin position="115"/>
        <end position="126"/>
    </location>
</feature>
<protein>
    <submittedName>
        <fullName evidence="2">Uncharacterized protein</fullName>
    </submittedName>
</protein>
<dbReference type="EMBL" id="CAJPEX010003097">
    <property type="protein sequence ID" value="CAG0921844.1"/>
    <property type="molecule type" value="Genomic_DNA"/>
</dbReference>
<sequence length="209" mass="23756">MLPGNSEGGIGQQRDGLSIRNTIQRMIQIFLPFVIMHYLGKRSFEDAKVYSQRKEIDPSQLAMPSELEQEWSFLLDETNYDVIDDGRVHPAGIPSISPETIDGHHMKQSPEESHQQLQQRLHGNTMTTKVRRVATAADVAKLQVIKYVDADDDSISISDAMNGRDSKKSKLMTKEKSGEQKKLQKNRRESDESRIDDNEDDEKQGVNFP</sequence>
<evidence type="ECO:0000256" key="1">
    <source>
        <dbReference type="SAM" id="MobiDB-lite"/>
    </source>
</evidence>
<organism evidence="2">
    <name type="scientific">Notodromas monacha</name>
    <dbReference type="NCBI Taxonomy" id="399045"/>
    <lineage>
        <taxon>Eukaryota</taxon>
        <taxon>Metazoa</taxon>
        <taxon>Ecdysozoa</taxon>
        <taxon>Arthropoda</taxon>
        <taxon>Crustacea</taxon>
        <taxon>Oligostraca</taxon>
        <taxon>Ostracoda</taxon>
        <taxon>Podocopa</taxon>
        <taxon>Podocopida</taxon>
        <taxon>Cypridocopina</taxon>
        <taxon>Cypridoidea</taxon>
        <taxon>Cyprididae</taxon>
        <taxon>Notodromas</taxon>
    </lineage>
</organism>
<feature type="compositionally biased region" description="Basic and acidic residues" evidence="1">
    <location>
        <begin position="102"/>
        <end position="114"/>
    </location>
</feature>
<dbReference type="EMBL" id="OA885134">
    <property type="protein sequence ID" value="CAD7281692.1"/>
    <property type="molecule type" value="Genomic_DNA"/>
</dbReference>
<evidence type="ECO:0000313" key="3">
    <source>
        <dbReference type="Proteomes" id="UP000678499"/>
    </source>
</evidence>